<evidence type="ECO:0000313" key="2">
    <source>
        <dbReference type="Proteomes" id="UP000029393"/>
    </source>
</evidence>
<dbReference type="EMBL" id="AVCK01000032">
    <property type="protein sequence ID" value="KFN45174.1"/>
    <property type="molecule type" value="Genomic_DNA"/>
</dbReference>
<dbReference type="PANTHER" id="PTHR37826">
    <property type="entry name" value="FLOTILLIN BAND_7_5 DOMAIN PROTEIN"/>
    <property type="match status" value="1"/>
</dbReference>
<dbReference type="InterPro" id="IPR033880">
    <property type="entry name" value="SPFH_YdjI"/>
</dbReference>
<dbReference type="PANTHER" id="PTHR37826:SF2">
    <property type="entry name" value="ZINC-RIBBON DOMAIN-CONTAINING PROTEIN"/>
    <property type="match status" value="1"/>
</dbReference>
<dbReference type="STRING" id="1384056.N787_13350"/>
<dbReference type="Proteomes" id="UP000029393">
    <property type="component" value="Unassembled WGS sequence"/>
</dbReference>
<gene>
    <name evidence="1" type="ORF">N787_13350</name>
</gene>
<accession>A0A091B2Q5</accession>
<name>A0A091B2Q5_9GAMM</name>
<organism evidence="1 2">
    <name type="scientific">Arenimonas metalli CF5-1</name>
    <dbReference type="NCBI Taxonomy" id="1384056"/>
    <lineage>
        <taxon>Bacteria</taxon>
        <taxon>Pseudomonadati</taxon>
        <taxon>Pseudomonadota</taxon>
        <taxon>Gammaproteobacteria</taxon>
        <taxon>Lysobacterales</taxon>
        <taxon>Lysobacteraceae</taxon>
        <taxon>Arenimonas</taxon>
    </lineage>
</organism>
<evidence type="ECO:0000313" key="1">
    <source>
        <dbReference type="EMBL" id="KFN45174.1"/>
    </source>
</evidence>
<comment type="caution">
    <text evidence="1">The sequence shown here is derived from an EMBL/GenBank/DDBJ whole genome shotgun (WGS) entry which is preliminary data.</text>
</comment>
<sequence length="386" mass="40261">MQAVAGAVGGMLADQWKDFYTVPAGLPATAALFAAVPQGTNAGRGANTKGSSNIISNGSKIIVPEGYGLLLMQDGAITGFVAEPGGYEWRSDDDNSKSIFAGDGIVSPLIKQSWERFKFGGQPGSQQAAFFVSLKELPDNRFGTQSEIYWDDAFLNTQVGAVTRGSYTLKITDPILFVKNFVPAKYLQPGQVFDFTDIDNAAAGQLFNEVVGSLAPAFSLYSNDPAKGNRITKLQQDSVGFAKSLSDAVENAYQWKTDRGLLIVKTAIVSIEYDANTKELLKTVQRADALSGSRGNSNLQASVAAGMQAAGENSGAAGLVGLGMAGGMMGGIGSLQQPATPATPAAPAAPAADDAITKLKKAKEMLDLGLITQADYDAAKAKALGL</sequence>
<dbReference type="eggNOG" id="COG4260">
    <property type="taxonomic scope" value="Bacteria"/>
</dbReference>
<keyword evidence="2" id="KW-1185">Reference proteome</keyword>
<proteinExistence type="predicted"/>
<dbReference type="PATRIC" id="fig|1384056.3.peg.1990"/>
<dbReference type="AlphaFoldDB" id="A0A091B2Q5"/>
<dbReference type="CDD" id="cd03408">
    <property type="entry name" value="SPFH_like_u1"/>
    <property type="match status" value="1"/>
</dbReference>
<reference evidence="1 2" key="1">
    <citation type="submission" date="2013-09" db="EMBL/GenBank/DDBJ databases">
        <title>Genome sequencing of Arenimonas metalli.</title>
        <authorList>
            <person name="Chen F."/>
            <person name="Wang G."/>
        </authorList>
    </citation>
    <scope>NUCLEOTIDE SEQUENCE [LARGE SCALE GENOMIC DNA]</scope>
    <source>
        <strain evidence="1 2">CF5-1</strain>
    </source>
</reference>
<protein>
    <submittedName>
        <fullName evidence="1">Virion core protein (Lumpy skin disease virus)</fullName>
    </submittedName>
</protein>